<dbReference type="AlphaFoldDB" id="A0A1F5LTR7"/>
<dbReference type="InterPro" id="IPR001895">
    <property type="entry name" value="RASGEF_cat_dom"/>
</dbReference>
<evidence type="ECO:0008006" key="7">
    <source>
        <dbReference type="Google" id="ProtNLM"/>
    </source>
</evidence>
<dbReference type="CDD" id="cd06224">
    <property type="entry name" value="REM"/>
    <property type="match status" value="1"/>
</dbReference>
<name>A0A1F5LTR7_PENAI</name>
<feature type="domain" description="N-terminal Ras-GEF" evidence="4">
    <location>
        <begin position="36"/>
        <end position="170"/>
    </location>
</feature>
<reference evidence="5 6" key="1">
    <citation type="journal article" date="2016" name="Sci. Rep.">
        <title>Penicillium arizonense, a new, genome sequenced fungal species, reveals a high chemical diversity in secreted metabolites.</title>
        <authorList>
            <person name="Grijseels S."/>
            <person name="Nielsen J.C."/>
            <person name="Randelovic M."/>
            <person name="Nielsen J."/>
            <person name="Nielsen K.F."/>
            <person name="Workman M."/>
            <person name="Frisvad J.C."/>
        </authorList>
    </citation>
    <scope>NUCLEOTIDE SEQUENCE [LARGE SCALE GENOMIC DNA]</scope>
    <source>
        <strain evidence="5 6">CBS 141311</strain>
    </source>
</reference>
<evidence type="ECO:0000256" key="2">
    <source>
        <dbReference type="PROSITE-ProRule" id="PRU00168"/>
    </source>
</evidence>
<accession>A0A1F5LTR7</accession>
<dbReference type="STRING" id="1835702.A0A1F5LTR7"/>
<dbReference type="PROSITE" id="PS00720">
    <property type="entry name" value="RASGEF"/>
    <property type="match status" value="1"/>
</dbReference>
<protein>
    <recommendedName>
        <fullName evidence="7">Ras-GEF domain-containing protein</fullName>
    </recommendedName>
</protein>
<dbReference type="Pfam" id="PF00618">
    <property type="entry name" value="RasGEF_N"/>
    <property type="match status" value="1"/>
</dbReference>
<dbReference type="InterPro" id="IPR019804">
    <property type="entry name" value="Ras_G-nucl-exch_fac_CS"/>
</dbReference>
<dbReference type="Gene3D" id="1.10.840.10">
    <property type="entry name" value="Ras guanine-nucleotide exchange factors catalytic domain"/>
    <property type="match status" value="2"/>
</dbReference>
<dbReference type="PROSITE" id="PS50009">
    <property type="entry name" value="RASGEF_CAT"/>
    <property type="match status" value="1"/>
</dbReference>
<dbReference type="SUPFAM" id="SSF48366">
    <property type="entry name" value="Ras GEF"/>
    <property type="match status" value="1"/>
</dbReference>
<dbReference type="RefSeq" id="XP_022492022.1">
    <property type="nucleotide sequence ID" value="XM_022628790.1"/>
</dbReference>
<dbReference type="GeneID" id="34573524"/>
<gene>
    <name evidence="5" type="ORF">PENARI_c003G11399</name>
</gene>
<dbReference type="Gene3D" id="1.20.870.10">
    <property type="entry name" value="Son of sevenless (SoS) protein Chain: S domain 1"/>
    <property type="match status" value="1"/>
</dbReference>
<dbReference type="InterPro" id="IPR036964">
    <property type="entry name" value="RASGEF_cat_dom_sf"/>
</dbReference>
<dbReference type="SMART" id="SM00147">
    <property type="entry name" value="RasGEF"/>
    <property type="match status" value="1"/>
</dbReference>
<feature type="domain" description="Ras-GEF" evidence="3">
    <location>
        <begin position="150"/>
        <end position="375"/>
    </location>
</feature>
<comment type="caution">
    <text evidence="5">The sequence shown here is derived from an EMBL/GenBank/DDBJ whole genome shotgun (WGS) entry which is preliminary data.</text>
</comment>
<dbReference type="GO" id="GO:0005886">
    <property type="term" value="C:plasma membrane"/>
    <property type="evidence" value="ECO:0007669"/>
    <property type="project" value="TreeGrafter"/>
</dbReference>
<proteinExistence type="predicted"/>
<dbReference type="InterPro" id="IPR023578">
    <property type="entry name" value="Ras_GEF_dom_sf"/>
</dbReference>
<dbReference type="PANTHER" id="PTHR23113">
    <property type="entry name" value="GUANINE NUCLEOTIDE EXCHANGE FACTOR"/>
    <property type="match status" value="1"/>
</dbReference>
<dbReference type="SMART" id="SM00229">
    <property type="entry name" value="RasGEFN"/>
    <property type="match status" value="1"/>
</dbReference>
<keyword evidence="6" id="KW-1185">Reference proteome</keyword>
<dbReference type="EMBL" id="LXJU01000003">
    <property type="protein sequence ID" value="OGE56594.1"/>
    <property type="molecule type" value="Genomic_DNA"/>
</dbReference>
<keyword evidence="1 2" id="KW-0344">Guanine-nucleotide releasing factor</keyword>
<dbReference type="PANTHER" id="PTHR23113:SF368">
    <property type="entry name" value="CELL DIVISION CONTROL PROTEIN 25"/>
    <property type="match status" value="1"/>
</dbReference>
<dbReference type="OrthoDB" id="546434at2759"/>
<evidence type="ECO:0000259" key="4">
    <source>
        <dbReference type="PROSITE" id="PS50212"/>
    </source>
</evidence>
<dbReference type="InterPro" id="IPR008937">
    <property type="entry name" value="Ras-like_GEF"/>
</dbReference>
<organism evidence="5 6">
    <name type="scientific">Penicillium arizonense</name>
    <dbReference type="NCBI Taxonomy" id="1835702"/>
    <lineage>
        <taxon>Eukaryota</taxon>
        <taxon>Fungi</taxon>
        <taxon>Dikarya</taxon>
        <taxon>Ascomycota</taxon>
        <taxon>Pezizomycotina</taxon>
        <taxon>Eurotiomycetes</taxon>
        <taxon>Eurotiomycetidae</taxon>
        <taxon>Eurotiales</taxon>
        <taxon>Aspergillaceae</taxon>
        <taxon>Penicillium</taxon>
    </lineage>
</organism>
<evidence type="ECO:0000313" key="6">
    <source>
        <dbReference type="Proteomes" id="UP000177622"/>
    </source>
</evidence>
<sequence length="607" mass="68929">MYQAGKKQQMGFRLSESDKIEEIEELKKLVCESNGEAEIVKAGTLTALIENLTRHDRLDASFNRIFLTTYEYFTSTPALIDLLIRRFACPPPVTFNPTQVTEWSNGTKPLVQVRVINILKQWLEHFWTGPEGPNDPNLLKLQAFANGAVTETSAAQQLAELVQRRLAGLDSKRSHPSTPKPPKPILPRKLNKLEFIKIDAKEIARQLTIMEACMFSKLQTWHLVNVATECYNLRNYSAVISILSGLESAPIYRLARTWAMVTQRSCDALRPLQAMVSSAQNYNAYRETLRMTVPPCIPFLGLFLKDLTFIEDGNPSVTQEGLINFHKCTMLASSVHEIRRFQQAPYCLQMVPEIQEYLVTQLQSAPDVHDIRHAHLVNFRLSGFIPASLEMLLYKYGGKGSMRYVFIHGNHEIGPPSDQVTVEANIVVFTGLGNINGDCTQVDGQPNKFIPAREFTERLLTNVSIPTIIMGEFSTDQIGISPRPQDDYLYLTVVVYGRSDRPPCSLDDRVYLAKTVRGFVPYFVQSMSIRSDNYLPGDAQTLCRELTNYLKLKADNKEFNDFIELHRKRYFRNSSVQKEAILESCLLHILKMPFDLSSSIIHGLIRQ</sequence>
<dbReference type="GO" id="GO:0007265">
    <property type="term" value="P:Ras protein signal transduction"/>
    <property type="evidence" value="ECO:0007669"/>
    <property type="project" value="TreeGrafter"/>
</dbReference>
<dbReference type="PROSITE" id="PS50212">
    <property type="entry name" value="RASGEF_NTER"/>
    <property type="match status" value="1"/>
</dbReference>
<dbReference type="GO" id="GO:0005085">
    <property type="term" value="F:guanyl-nucleotide exchange factor activity"/>
    <property type="evidence" value="ECO:0007669"/>
    <property type="project" value="UniProtKB-KW"/>
</dbReference>
<dbReference type="InterPro" id="IPR000651">
    <property type="entry name" value="Ras-like_Gua-exchang_fac_N"/>
</dbReference>
<dbReference type="Proteomes" id="UP000177622">
    <property type="component" value="Unassembled WGS sequence"/>
</dbReference>
<evidence type="ECO:0000313" key="5">
    <source>
        <dbReference type="EMBL" id="OGE56594.1"/>
    </source>
</evidence>
<dbReference type="Pfam" id="PF00617">
    <property type="entry name" value="RasGEF"/>
    <property type="match status" value="1"/>
</dbReference>
<evidence type="ECO:0000259" key="3">
    <source>
        <dbReference type="PROSITE" id="PS50009"/>
    </source>
</evidence>
<evidence type="ECO:0000256" key="1">
    <source>
        <dbReference type="ARBA" id="ARBA00022658"/>
    </source>
</evidence>